<dbReference type="InterPro" id="IPR027417">
    <property type="entry name" value="P-loop_NTPase"/>
</dbReference>
<organism evidence="1 2">
    <name type="scientific">Candidatus Andersenbacteria bacterium RIFCSPHIGHO2_12_FULL_45_11b</name>
    <dbReference type="NCBI Taxonomy" id="1797282"/>
    <lineage>
        <taxon>Bacteria</taxon>
        <taxon>Candidatus Anderseniibacteriota</taxon>
    </lineage>
</organism>
<dbReference type="SUPFAM" id="SSF52540">
    <property type="entry name" value="P-loop containing nucleoside triphosphate hydrolases"/>
    <property type="match status" value="1"/>
</dbReference>
<comment type="caution">
    <text evidence="1">The sequence shown here is derived from an EMBL/GenBank/DDBJ whole genome shotgun (WGS) entry which is preliminary data.</text>
</comment>
<dbReference type="Gene3D" id="3.40.50.300">
    <property type="entry name" value="P-loop containing nucleotide triphosphate hydrolases"/>
    <property type="match status" value="1"/>
</dbReference>
<name>A0A1G1X5C5_9BACT</name>
<reference evidence="1 2" key="1">
    <citation type="journal article" date="2016" name="Nat. Commun.">
        <title>Thousands of microbial genomes shed light on interconnected biogeochemical processes in an aquifer system.</title>
        <authorList>
            <person name="Anantharaman K."/>
            <person name="Brown C.T."/>
            <person name="Hug L.A."/>
            <person name="Sharon I."/>
            <person name="Castelle C.J."/>
            <person name="Probst A.J."/>
            <person name="Thomas B.C."/>
            <person name="Singh A."/>
            <person name="Wilkins M.J."/>
            <person name="Karaoz U."/>
            <person name="Brodie E.L."/>
            <person name="Williams K.H."/>
            <person name="Hubbard S.S."/>
            <person name="Banfield J.F."/>
        </authorList>
    </citation>
    <scope>NUCLEOTIDE SEQUENCE [LARGE SCALE GENOMIC DNA]</scope>
</reference>
<protein>
    <submittedName>
        <fullName evidence="1">Uncharacterized protein</fullName>
    </submittedName>
</protein>
<dbReference type="Proteomes" id="UP000177941">
    <property type="component" value="Unassembled WGS sequence"/>
</dbReference>
<dbReference type="AlphaFoldDB" id="A0A1G1X5C5"/>
<evidence type="ECO:0000313" key="1">
    <source>
        <dbReference type="EMBL" id="OGY35184.1"/>
    </source>
</evidence>
<dbReference type="EMBL" id="MHHS01000051">
    <property type="protein sequence ID" value="OGY35184.1"/>
    <property type="molecule type" value="Genomic_DNA"/>
</dbReference>
<evidence type="ECO:0000313" key="2">
    <source>
        <dbReference type="Proteomes" id="UP000177941"/>
    </source>
</evidence>
<proteinExistence type="predicted"/>
<accession>A0A1G1X5C5</accession>
<dbReference type="Pfam" id="PF13671">
    <property type="entry name" value="AAA_33"/>
    <property type="match status" value="1"/>
</dbReference>
<sequence>MKRLLLFAGLPGVGKSTISRGVSKKTDTMIVDLDDFKKTDVDPVLVKHEIDPPDLRWSYYQKALEYVFGRFDEGLEVAIMDEVFHLHSLRTQLESCCVDRHVQVTWIEIQCPYEVVKKRLQATARTGHILTTEESLNMYLRFQDIFEAFPASTENRITVNNEGGADIDSLVDWILSRG</sequence>
<gene>
    <name evidence="1" type="ORF">A3E36_00720</name>
</gene>